<keyword evidence="3" id="KW-1185">Reference proteome</keyword>
<sequence>MERREPGTPPQQHSKTEKRRGAEPGKPCGGPVRSLWKPGGKALTAGAERAGLERRRRRERENPKKESGKEERKEKAGMDGRQRQQDTHRSPGLRGEAGLGAANSRRRQPGQRSRSEARRNPRSSCQPTGGGVGTR</sequence>
<evidence type="ECO:0000256" key="1">
    <source>
        <dbReference type="SAM" id="MobiDB-lite"/>
    </source>
</evidence>
<feature type="region of interest" description="Disordered" evidence="1">
    <location>
        <begin position="1"/>
        <end position="135"/>
    </location>
</feature>
<dbReference type="EMBL" id="VBQZ03000026">
    <property type="protein sequence ID" value="MXQ85485.1"/>
    <property type="molecule type" value="Genomic_DNA"/>
</dbReference>
<name>A0A6B0R6T8_9CETA</name>
<reference evidence="2" key="1">
    <citation type="submission" date="2019-10" db="EMBL/GenBank/DDBJ databases">
        <title>The sequence and de novo assembly of the wild yak genome.</title>
        <authorList>
            <person name="Liu Y."/>
        </authorList>
    </citation>
    <scope>NUCLEOTIDE SEQUENCE [LARGE SCALE GENOMIC DNA]</scope>
    <source>
        <strain evidence="2">WY2019</strain>
    </source>
</reference>
<accession>A0A6B0R6T8</accession>
<organism evidence="2 3">
    <name type="scientific">Bos mutus</name>
    <name type="common">wild yak</name>
    <dbReference type="NCBI Taxonomy" id="72004"/>
    <lineage>
        <taxon>Eukaryota</taxon>
        <taxon>Metazoa</taxon>
        <taxon>Chordata</taxon>
        <taxon>Craniata</taxon>
        <taxon>Vertebrata</taxon>
        <taxon>Euteleostomi</taxon>
        <taxon>Mammalia</taxon>
        <taxon>Eutheria</taxon>
        <taxon>Laurasiatheria</taxon>
        <taxon>Artiodactyla</taxon>
        <taxon>Ruminantia</taxon>
        <taxon>Pecora</taxon>
        <taxon>Bovidae</taxon>
        <taxon>Bovinae</taxon>
        <taxon>Bos</taxon>
    </lineage>
</organism>
<proteinExistence type="predicted"/>
<evidence type="ECO:0000313" key="3">
    <source>
        <dbReference type="Proteomes" id="UP000322234"/>
    </source>
</evidence>
<protein>
    <submittedName>
        <fullName evidence="2">Uncharacterized protein</fullName>
    </submittedName>
</protein>
<comment type="caution">
    <text evidence="2">The sequence shown here is derived from an EMBL/GenBank/DDBJ whole genome shotgun (WGS) entry which is preliminary data.</text>
</comment>
<evidence type="ECO:0000313" key="2">
    <source>
        <dbReference type="EMBL" id="MXQ85485.1"/>
    </source>
</evidence>
<dbReference type="Proteomes" id="UP000322234">
    <property type="component" value="Unassembled WGS sequence"/>
</dbReference>
<dbReference type="AlphaFoldDB" id="A0A6B0R6T8"/>
<feature type="compositionally biased region" description="Basic and acidic residues" evidence="1">
    <location>
        <begin position="59"/>
        <end position="89"/>
    </location>
</feature>
<gene>
    <name evidence="2" type="ORF">E5288_WYG011305</name>
</gene>